<dbReference type="AlphaFoldDB" id="A0A1H0KQ35"/>
<reference evidence="1 2" key="1">
    <citation type="submission" date="2016-10" db="EMBL/GenBank/DDBJ databases">
        <authorList>
            <person name="de Groot N.N."/>
        </authorList>
    </citation>
    <scope>NUCLEOTIDE SEQUENCE [LARGE SCALE GENOMIC DNA]</scope>
    <source>
        <strain evidence="1 2">CGMCC 1.11147</strain>
    </source>
</reference>
<protein>
    <submittedName>
        <fullName evidence="1">Uncharacterized protein</fullName>
    </submittedName>
</protein>
<dbReference type="EMBL" id="FNIC01000010">
    <property type="protein sequence ID" value="SDO57975.1"/>
    <property type="molecule type" value="Genomic_DNA"/>
</dbReference>
<keyword evidence="2" id="KW-1185">Reference proteome</keyword>
<accession>A0A1H0KQ35</accession>
<dbReference type="RefSeq" id="WP_091026833.1">
    <property type="nucleotide sequence ID" value="NZ_BKAE01000015.1"/>
</dbReference>
<evidence type="ECO:0000313" key="2">
    <source>
        <dbReference type="Proteomes" id="UP000199004"/>
    </source>
</evidence>
<dbReference type="Proteomes" id="UP000199004">
    <property type="component" value="Unassembled WGS sequence"/>
</dbReference>
<evidence type="ECO:0000313" key="1">
    <source>
        <dbReference type="EMBL" id="SDO57975.1"/>
    </source>
</evidence>
<dbReference type="OrthoDB" id="3829852at2"/>
<organism evidence="1 2">
    <name type="scientific">Nocardioides szechwanensis</name>
    <dbReference type="NCBI Taxonomy" id="1005944"/>
    <lineage>
        <taxon>Bacteria</taxon>
        <taxon>Bacillati</taxon>
        <taxon>Actinomycetota</taxon>
        <taxon>Actinomycetes</taxon>
        <taxon>Propionibacteriales</taxon>
        <taxon>Nocardioidaceae</taxon>
        <taxon>Nocardioides</taxon>
    </lineage>
</organism>
<name>A0A1H0KQ35_9ACTN</name>
<gene>
    <name evidence="1" type="ORF">SAMN05192576_0097</name>
</gene>
<proteinExistence type="predicted"/>
<sequence length="130" mass="14161">MTTTSGMTTGMTTALRALEAALDAPLLDGIALGNWRWVVRQRMGVVRDALIGLTNTPDDGWLAARGGTAFRERNALLARLGGLGPAVLESAELEPVRQELRRLLIDIGRHVQRIHDMVYDDVELELGGSE</sequence>